<proteinExistence type="predicted"/>
<organism evidence="1">
    <name type="scientific">marine sediment metagenome</name>
    <dbReference type="NCBI Taxonomy" id="412755"/>
    <lineage>
        <taxon>unclassified sequences</taxon>
        <taxon>metagenomes</taxon>
        <taxon>ecological metagenomes</taxon>
    </lineage>
</organism>
<reference evidence="1" key="1">
    <citation type="journal article" date="2014" name="Front. Microbiol.">
        <title>High frequency of phylogenetically diverse reductive dehalogenase-homologous genes in deep subseafloor sedimentary metagenomes.</title>
        <authorList>
            <person name="Kawai M."/>
            <person name="Futagami T."/>
            <person name="Toyoda A."/>
            <person name="Takaki Y."/>
            <person name="Nishi S."/>
            <person name="Hori S."/>
            <person name="Arai W."/>
            <person name="Tsubouchi T."/>
            <person name="Morono Y."/>
            <person name="Uchiyama I."/>
            <person name="Ito T."/>
            <person name="Fujiyama A."/>
            <person name="Inagaki F."/>
            <person name="Takami H."/>
        </authorList>
    </citation>
    <scope>NUCLEOTIDE SEQUENCE</scope>
    <source>
        <strain evidence="1">Expedition CK06-06</strain>
    </source>
</reference>
<sequence>VETLRFFDENGQALAFLNGMIVIRHFLYQFDIRIC</sequence>
<accession>X1NFZ0</accession>
<dbReference type="AlphaFoldDB" id="X1NFZ0"/>
<feature type="non-terminal residue" evidence="1">
    <location>
        <position position="1"/>
    </location>
</feature>
<comment type="caution">
    <text evidence="1">The sequence shown here is derived from an EMBL/GenBank/DDBJ whole genome shotgun (WGS) entry which is preliminary data.</text>
</comment>
<evidence type="ECO:0000313" key="1">
    <source>
        <dbReference type="EMBL" id="GAI17584.1"/>
    </source>
</evidence>
<dbReference type="EMBL" id="BARV01008260">
    <property type="protein sequence ID" value="GAI17584.1"/>
    <property type="molecule type" value="Genomic_DNA"/>
</dbReference>
<name>X1NFZ0_9ZZZZ</name>
<gene>
    <name evidence="1" type="ORF">S06H3_16662</name>
</gene>
<protein>
    <submittedName>
        <fullName evidence="1">Uncharacterized protein</fullName>
    </submittedName>
</protein>